<name>A0ABN3RIH0_9ACTN</name>
<organism evidence="2 3">
    <name type="scientific">Streptomyces lunalinharesii</name>
    <dbReference type="NCBI Taxonomy" id="333384"/>
    <lineage>
        <taxon>Bacteria</taxon>
        <taxon>Bacillati</taxon>
        <taxon>Actinomycetota</taxon>
        <taxon>Actinomycetes</taxon>
        <taxon>Kitasatosporales</taxon>
        <taxon>Streptomycetaceae</taxon>
        <taxon>Streptomyces</taxon>
    </lineage>
</organism>
<evidence type="ECO:0000313" key="2">
    <source>
        <dbReference type="EMBL" id="GAA2653559.1"/>
    </source>
</evidence>
<keyword evidence="3" id="KW-1185">Reference proteome</keyword>
<feature type="compositionally biased region" description="Pro residues" evidence="1">
    <location>
        <begin position="54"/>
        <end position="63"/>
    </location>
</feature>
<protein>
    <submittedName>
        <fullName evidence="2">Uncharacterized protein</fullName>
    </submittedName>
</protein>
<accession>A0ABN3RIH0</accession>
<feature type="region of interest" description="Disordered" evidence="1">
    <location>
        <begin position="26"/>
        <end position="81"/>
    </location>
</feature>
<comment type="caution">
    <text evidence="2">The sequence shown here is derived from an EMBL/GenBank/DDBJ whole genome shotgun (WGS) entry which is preliminary data.</text>
</comment>
<reference evidence="2 3" key="1">
    <citation type="journal article" date="2019" name="Int. J. Syst. Evol. Microbiol.">
        <title>The Global Catalogue of Microorganisms (GCM) 10K type strain sequencing project: providing services to taxonomists for standard genome sequencing and annotation.</title>
        <authorList>
            <consortium name="The Broad Institute Genomics Platform"/>
            <consortium name="The Broad Institute Genome Sequencing Center for Infectious Disease"/>
            <person name="Wu L."/>
            <person name="Ma J."/>
        </authorList>
    </citation>
    <scope>NUCLEOTIDE SEQUENCE [LARGE SCALE GENOMIC DNA]</scope>
    <source>
        <strain evidence="2 3">JCM 16374</strain>
    </source>
</reference>
<dbReference type="EMBL" id="BAAARK010000004">
    <property type="protein sequence ID" value="GAA2653559.1"/>
    <property type="molecule type" value="Genomic_DNA"/>
</dbReference>
<gene>
    <name evidence="2" type="ORF">GCM10009864_18010</name>
</gene>
<dbReference type="Proteomes" id="UP001500994">
    <property type="component" value="Unassembled WGS sequence"/>
</dbReference>
<proteinExistence type="predicted"/>
<evidence type="ECO:0000313" key="3">
    <source>
        <dbReference type="Proteomes" id="UP001500994"/>
    </source>
</evidence>
<evidence type="ECO:0000256" key="1">
    <source>
        <dbReference type="SAM" id="MobiDB-lite"/>
    </source>
</evidence>
<sequence>MVGRGDGMGICLLSLGPVVENSRRWAGSAGVRRQRPGPSDGRARQRVTRGRVPGAPPTVPATAPPRTKGRPAPPVAHSGQGRLCGWVAGSMLEVLNRAG</sequence>